<accession>A0A4Q7E3K2</accession>
<protein>
    <recommendedName>
        <fullName evidence="3">BON domain-containing protein</fullName>
    </recommendedName>
</protein>
<name>A0A4Q7E3K2_9CYAN</name>
<proteinExistence type="predicted"/>
<reference evidence="1 2" key="1">
    <citation type="submission" date="2018-11" db="EMBL/GenBank/DDBJ databases">
        <title>Whole genome sequencing of an environmental sample.</title>
        <authorList>
            <person name="Sarangi A.N."/>
            <person name="Singh D."/>
            <person name="Tripathy S."/>
        </authorList>
    </citation>
    <scope>NUCLEOTIDE SEQUENCE [LARGE SCALE GENOMIC DNA]</scope>
    <source>
        <strain evidence="1 2">Lakshadweep</strain>
    </source>
</reference>
<dbReference type="OrthoDB" id="425457at2"/>
<organism evidence="1 2">
    <name type="scientific">Leptolyngbya iicbica LK</name>
    <dbReference type="NCBI Taxonomy" id="2294035"/>
    <lineage>
        <taxon>Bacteria</taxon>
        <taxon>Bacillati</taxon>
        <taxon>Cyanobacteriota</taxon>
        <taxon>Cyanophyceae</taxon>
        <taxon>Leptolyngbyales</taxon>
        <taxon>Leptolyngbyaceae</taxon>
        <taxon>Leptolyngbya group</taxon>
        <taxon>Leptolyngbya</taxon>
        <taxon>Leptolyngbya iicbica</taxon>
    </lineage>
</organism>
<dbReference type="EMBL" id="QVFV01000005">
    <property type="protein sequence ID" value="RZM76491.1"/>
    <property type="molecule type" value="Genomic_DNA"/>
</dbReference>
<evidence type="ECO:0008006" key="3">
    <source>
        <dbReference type="Google" id="ProtNLM"/>
    </source>
</evidence>
<keyword evidence="2" id="KW-1185">Reference proteome</keyword>
<dbReference type="AlphaFoldDB" id="A0A4Q7E3K2"/>
<sequence>MGIYQCKHMTHAESLEPADPLPFEWAKAFPSWFQTPPPERIGLQGEYDYHGLQKRVEAVFSQQFVPSELERLTVSQRGRVVILQGVVSDHAMLRELVSLAKQVEGTYRVETAWVTCTAEQNLMMAI</sequence>
<dbReference type="Proteomes" id="UP000292459">
    <property type="component" value="Unassembled WGS sequence"/>
</dbReference>
<evidence type="ECO:0000313" key="2">
    <source>
        <dbReference type="Proteomes" id="UP000292459"/>
    </source>
</evidence>
<evidence type="ECO:0000313" key="1">
    <source>
        <dbReference type="EMBL" id="RZM76491.1"/>
    </source>
</evidence>
<comment type="caution">
    <text evidence="1">The sequence shown here is derived from an EMBL/GenBank/DDBJ whole genome shotgun (WGS) entry which is preliminary data.</text>
</comment>
<gene>
    <name evidence="1" type="ORF">DYY88_17620</name>
</gene>